<accession>A0A6H5J0L4</accession>
<gene>
    <name evidence="2" type="ORF">TBRA_LOCUS14724</name>
</gene>
<feature type="region of interest" description="Disordered" evidence="1">
    <location>
        <begin position="1"/>
        <end position="23"/>
    </location>
</feature>
<feature type="compositionally biased region" description="Polar residues" evidence="1">
    <location>
        <begin position="11"/>
        <end position="23"/>
    </location>
</feature>
<dbReference type="EMBL" id="CADCXV010001272">
    <property type="protein sequence ID" value="CAB0043136.1"/>
    <property type="molecule type" value="Genomic_DNA"/>
</dbReference>
<reference evidence="2 3" key="1">
    <citation type="submission" date="2020-02" db="EMBL/GenBank/DDBJ databases">
        <authorList>
            <person name="Ferguson B K."/>
        </authorList>
    </citation>
    <scope>NUCLEOTIDE SEQUENCE [LARGE SCALE GENOMIC DNA]</scope>
</reference>
<protein>
    <submittedName>
        <fullName evidence="2">Uncharacterized protein</fullName>
    </submittedName>
</protein>
<dbReference type="Proteomes" id="UP000479190">
    <property type="component" value="Unassembled WGS sequence"/>
</dbReference>
<evidence type="ECO:0000313" key="3">
    <source>
        <dbReference type="Proteomes" id="UP000479190"/>
    </source>
</evidence>
<feature type="compositionally biased region" description="Basic and acidic residues" evidence="1">
    <location>
        <begin position="1"/>
        <end position="10"/>
    </location>
</feature>
<evidence type="ECO:0000313" key="2">
    <source>
        <dbReference type="EMBL" id="CAB0043136.1"/>
    </source>
</evidence>
<keyword evidence="3" id="KW-1185">Reference proteome</keyword>
<proteinExistence type="predicted"/>
<dbReference type="AlphaFoldDB" id="A0A6H5J0L4"/>
<name>A0A6H5J0L4_9HYME</name>
<organism evidence="2 3">
    <name type="scientific">Trichogramma brassicae</name>
    <dbReference type="NCBI Taxonomy" id="86971"/>
    <lineage>
        <taxon>Eukaryota</taxon>
        <taxon>Metazoa</taxon>
        <taxon>Ecdysozoa</taxon>
        <taxon>Arthropoda</taxon>
        <taxon>Hexapoda</taxon>
        <taxon>Insecta</taxon>
        <taxon>Pterygota</taxon>
        <taxon>Neoptera</taxon>
        <taxon>Endopterygota</taxon>
        <taxon>Hymenoptera</taxon>
        <taxon>Apocrita</taxon>
        <taxon>Proctotrupomorpha</taxon>
        <taxon>Chalcidoidea</taxon>
        <taxon>Trichogrammatidae</taxon>
        <taxon>Trichogramma</taxon>
    </lineage>
</organism>
<evidence type="ECO:0000256" key="1">
    <source>
        <dbReference type="SAM" id="MobiDB-lite"/>
    </source>
</evidence>
<sequence>MEKRASEITEKSNNNNNFNARQYSKRYTQNNNNELVFVHEVRTHTNEANDEDRTGRITRADRLCDCYPSRRCCCLLRLGCQKQNETNPFSISPIERCDGLDEPRGSLCSGGPAYHATGSATTGPKIAATAPAAVAISGASIAAVSASACSRSGAKATPTTLDSSCCGSKPKSTFAAALQAAVASGSRVRAAQFQLCAKVSRRGKREKKIQTDAHTSFQRPTAMPQLSYTLAAPLDYVYLPVPCAIRERCRIPSASGSPPESLLFAANALRYNKRISRSFERVCVRARDRIRAERAEPNRLPRSSSRSCRCQAVVHVARGRARLARVRRRSIGCDTHAMRAFMLLLPLLPLLLAEPAPLLLLLPLPATSSIRRCSLPRL</sequence>